<reference evidence="4" key="1">
    <citation type="submission" date="2019-08" db="EMBL/GenBank/DDBJ databases">
        <authorList>
            <person name="Kucharzyk K."/>
            <person name="Murdoch R.W."/>
            <person name="Higgins S."/>
            <person name="Loffler F."/>
        </authorList>
    </citation>
    <scope>NUCLEOTIDE SEQUENCE</scope>
</reference>
<feature type="domain" description="UvrD-like helicase C-terminal" evidence="3">
    <location>
        <begin position="21"/>
        <end position="69"/>
    </location>
</feature>
<dbReference type="Pfam" id="PF13538">
    <property type="entry name" value="UvrD_C_2"/>
    <property type="match status" value="1"/>
</dbReference>
<evidence type="ECO:0000313" key="4">
    <source>
        <dbReference type="EMBL" id="MPN49807.1"/>
    </source>
</evidence>
<dbReference type="PANTHER" id="PTHR43788">
    <property type="entry name" value="DNA2/NAM7 HELICASE FAMILY MEMBER"/>
    <property type="match status" value="1"/>
</dbReference>
<dbReference type="Gene3D" id="2.30.30.940">
    <property type="match status" value="1"/>
</dbReference>
<protein>
    <submittedName>
        <fullName evidence="4">ATP-dependent RecD-like DNA helicase</fullName>
        <ecNumber evidence="4">3.6.4.12</ecNumber>
    </submittedName>
</protein>
<dbReference type="AlphaFoldDB" id="A0A645IEU3"/>
<dbReference type="GO" id="GO:0009338">
    <property type="term" value="C:exodeoxyribonuclease V complex"/>
    <property type="evidence" value="ECO:0007669"/>
    <property type="project" value="TreeGrafter"/>
</dbReference>
<sequence>MLYDDEREVDYEYAQLEELELAYCLSVHKSQGSEFDAVVMPAVGGHHLLLNRNLFYTAVTRAKKLLVLVGYEDAIEAMVNNSHSRKRYTALSLRLREAQAAAHG</sequence>
<dbReference type="CDD" id="cd18809">
    <property type="entry name" value="SF1_C_RecD"/>
    <property type="match status" value="1"/>
</dbReference>
<dbReference type="InterPro" id="IPR027785">
    <property type="entry name" value="UvrD-like_helicase_C"/>
</dbReference>
<name>A0A645IEU3_9ZZZZ</name>
<keyword evidence="1" id="KW-0547">Nucleotide-binding</keyword>
<evidence type="ECO:0000256" key="2">
    <source>
        <dbReference type="ARBA" id="ARBA00022840"/>
    </source>
</evidence>
<dbReference type="Gene3D" id="3.40.50.300">
    <property type="entry name" value="P-loop containing nucleotide triphosphate hydrolases"/>
    <property type="match status" value="1"/>
</dbReference>
<keyword evidence="4" id="KW-0378">Hydrolase</keyword>
<gene>
    <name evidence="4" type="primary">recD2_65</name>
    <name evidence="4" type="ORF">SDC9_197429</name>
</gene>
<dbReference type="PANTHER" id="PTHR43788:SF6">
    <property type="entry name" value="DNA HELICASE B"/>
    <property type="match status" value="1"/>
</dbReference>
<comment type="caution">
    <text evidence="4">The sequence shown here is derived from an EMBL/GenBank/DDBJ whole genome shotgun (WGS) entry which is preliminary data.</text>
</comment>
<dbReference type="InterPro" id="IPR050534">
    <property type="entry name" value="Coronavir_polyprotein_1ab"/>
</dbReference>
<keyword evidence="2" id="KW-0067">ATP-binding</keyword>
<dbReference type="GO" id="GO:0005524">
    <property type="term" value="F:ATP binding"/>
    <property type="evidence" value="ECO:0007669"/>
    <property type="project" value="UniProtKB-KW"/>
</dbReference>
<keyword evidence="4" id="KW-0347">Helicase</keyword>
<dbReference type="EMBL" id="VSSQ01113393">
    <property type="protein sequence ID" value="MPN49807.1"/>
    <property type="molecule type" value="Genomic_DNA"/>
</dbReference>
<proteinExistence type="predicted"/>
<dbReference type="InterPro" id="IPR027417">
    <property type="entry name" value="P-loop_NTPase"/>
</dbReference>
<dbReference type="GO" id="GO:0017116">
    <property type="term" value="F:single-stranded DNA helicase activity"/>
    <property type="evidence" value="ECO:0007669"/>
    <property type="project" value="TreeGrafter"/>
</dbReference>
<dbReference type="GO" id="GO:0016787">
    <property type="term" value="F:hydrolase activity"/>
    <property type="evidence" value="ECO:0007669"/>
    <property type="project" value="UniProtKB-KW"/>
</dbReference>
<accession>A0A645IEU3</accession>
<evidence type="ECO:0000259" key="3">
    <source>
        <dbReference type="Pfam" id="PF13538"/>
    </source>
</evidence>
<dbReference type="EC" id="3.6.4.12" evidence="4"/>
<evidence type="ECO:0000256" key="1">
    <source>
        <dbReference type="ARBA" id="ARBA00022741"/>
    </source>
</evidence>
<dbReference type="GO" id="GO:0006310">
    <property type="term" value="P:DNA recombination"/>
    <property type="evidence" value="ECO:0007669"/>
    <property type="project" value="TreeGrafter"/>
</dbReference>
<organism evidence="4">
    <name type="scientific">bioreactor metagenome</name>
    <dbReference type="NCBI Taxonomy" id="1076179"/>
    <lineage>
        <taxon>unclassified sequences</taxon>
        <taxon>metagenomes</taxon>
        <taxon>ecological metagenomes</taxon>
    </lineage>
</organism>
<dbReference type="SUPFAM" id="SSF52540">
    <property type="entry name" value="P-loop containing nucleoside triphosphate hydrolases"/>
    <property type="match status" value="1"/>
</dbReference>